<dbReference type="EMBL" id="LGCK01000007">
    <property type="protein sequence ID" value="KPL72532.1"/>
    <property type="molecule type" value="Genomic_DNA"/>
</dbReference>
<dbReference type="GO" id="GO:0032259">
    <property type="term" value="P:methylation"/>
    <property type="evidence" value="ECO:0007669"/>
    <property type="project" value="UniProtKB-KW"/>
</dbReference>
<dbReference type="PATRIC" id="fig|229920.5.peg.1018"/>
<dbReference type="GO" id="GO:0008173">
    <property type="term" value="F:RNA methyltransferase activity"/>
    <property type="evidence" value="ECO:0007669"/>
    <property type="project" value="InterPro"/>
</dbReference>
<comment type="caution">
    <text evidence="5">The sequence shown here is derived from an EMBL/GenBank/DDBJ whole genome shotgun (WGS) entry which is preliminary data.</text>
</comment>
<dbReference type="STRING" id="229920.ADM99_05245"/>
<dbReference type="Gene3D" id="3.40.1280.10">
    <property type="match status" value="1"/>
</dbReference>
<dbReference type="CDD" id="cd18095">
    <property type="entry name" value="SpoU-like_rRNA-MTase"/>
    <property type="match status" value="1"/>
</dbReference>
<keyword evidence="2" id="KW-0489">Methyltransferase</keyword>
<dbReference type="Gene3D" id="3.30.1330.30">
    <property type="match status" value="1"/>
</dbReference>
<dbReference type="RefSeq" id="WP_062421424.1">
    <property type="nucleotide sequence ID" value="NZ_BBYA01000008.1"/>
</dbReference>
<dbReference type="Proteomes" id="UP000050430">
    <property type="component" value="Unassembled WGS sequence"/>
</dbReference>
<evidence type="ECO:0000256" key="3">
    <source>
        <dbReference type="ARBA" id="ARBA00022679"/>
    </source>
</evidence>
<keyword evidence="6" id="KW-1185">Reference proteome</keyword>
<dbReference type="InterPro" id="IPR001537">
    <property type="entry name" value="SpoU_MeTrfase"/>
</dbReference>
<dbReference type="InterPro" id="IPR029026">
    <property type="entry name" value="tRNA_m1G_MTases_N"/>
</dbReference>
<protein>
    <recommendedName>
        <fullName evidence="4">RNA 2-O ribose methyltransferase substrate binding domain-containing protein</fullName>
    </recommendedName>
</protein>
<keyword evidence="3" id="KW-0808">Transferase</keyword>
<dbReference type="OrthoDB" id="9794400at2"/>
<dbReference type="PANTHER" id="PTHR43191:SF2">
    <property type="entry name" value="RRNA METHYLTRANSFERASE 3, MITOCHONDRIAL"/>
    <property type="match status" value="1"/>
</dbReference>
<evidence type="ECO:0000313" key="5">
    <source>
        <dbReference type="EMBL" id="KPL72532.1"/>
    </source>
</evidence>
<gene>
    <name evidence="5" type="ORF">ADM99_05245</name>
</gene>
<dbReference type="GO" id="GO:0005737">
    <property type="term" value="C:cytoplasm"/>
    <property type="evidence" value="ECO:0007669"/>
    <property type="project" value="UniProtKB-ARBA"/>
</dbReference>
<dbReference type="SUPFAM" id="SSF55315">
    <property type="entry name" value="L30e-like"/>
    <property type="match status" value="1"/>
</dbReference>
<dbReference type="Pfam" id="PF22435">
    <property type="entry name" value="MRM3-like_sub_bind"/>
    <property type="match status" value="1"/>
</dbReference>
<organism evidence="5 6">
    <name type="scientific">Leptolinea tardivitalis</name>
    <dbReference type="NCBI Taxonomy" id="229920"/>
    <lineage>
        <taxon>Bacteria</taxon>
        <taxon>Bacillati</taxon>
        <taxon>Chloroflexota</taxon>
        <taxon>Anaerolineae</taxon>
        <taxon>Anaerolineales</taxon>
        <taxon>Anaerolineaceae</taxon>
        <taxon>Leptolinea</taxon>
    </lineage>
</organism>
<dbReference type="PANTHER" id="PTHR43191">
    <property type="entry name" value="RRNA METHYLTRANSFERASE 3"/>
    <property type="match status" value="1"/>
</dbReference>
<dbReference type="InterPro" id="IPR029064">
    <property type="entry name" value="Ribosomal_eL30-like_sf"/>
</dbReference>
<dbReference type="SUPFAM" id="SSF75217">
    <property type="entry name" value="alpha/beta knot"/>
    <property type="match status" value="1"/>
</dbReference>
<feature type="domain" description="RNA 2-O ribose methyltransferase substrate binding" evidence="4">
    <location>
        <begin position="30"/>
        <end position="104"/>
    </location>
</feature>
<name>A0A0P6XLB9_9CHLR</name>
<dbReference type="GO" id="GO:0003723">
    <property type="term" value="F:RNA binding"/>
    <property type="evidence" value="ECO:0007669"/>
    <property type="project" value="InterPro"/>
</dbReference>
<dbReference type="SMART" id="SM00967">
    <property type="entry name" value="SpoU_sub_bind"/>
    <property type="match status" value="1"/>
</dbReference>
<dbReference type="Pfam" id="PF00588">
    <property type="entry name" value="SpoU_methylase"/>
    <property type="match status" value="1"/>
</dbReference>
<dbReference type="InterPro" id="IPR029028">
    <property type="entry name" value="Alpha/beta_knot_MTases"/>
</dbReference>
<dbReference type="InterPro" id="IPR053888">
    <property type="entry name" value="MRM3-like_sub_bind"/>
</dbReference>
<accession>A0A0P6XLB9</accession>
<dbReference type="InterPro" id="IPR013123">
    <property type="entry name" value="SpoU_subst-bd"/>
</dbReference>
<reference evidence="5 6" key="1">
    <citation type="submission" date="2015-07" db="EMBL/GenBank/DDBJ databases">
        <title>Genome sequence of Leptolinea tardivitalis DSM 16556.</title>
        <authorList>
            <person name="Hemp J."/>
            <person name="Ward L.M."/>
            <person name="Pace L.A."/>
            <person name="Fischer W.W."/>
        </authorList>
    </citation>
    <scope>NUCLEOTIDE SEQUENCE [LARGE SCALE GENOMIC DNA]</scope>
    <source>
        <strain evidence="5 6">YMTK-2</strain>
    </source>
</reference>
<dbReference type="GO" id="GO:0006396">
    <property type="term" value="P:RNA processing"/>
    <property type="evidence" value="ECO:0007669"/>
    <property type="project" value="InterPro"/>
</dbReference>
<proteinExistence type="inferred from homology"/>
<evidence type="ECO:0000259" key="4">
    <source>
        <dbReference type="SMART" id="SM00967"/>
    </source>
</evidence>
<evidence type="ECO:0000256" key="1">
    <source>
        <dbReference type="ARBA" id="ARBA00007228"/>
    </source>
</evidence>
<comment type="similarity">
    <text evidence="1">Belongs to the class IV-like SAM-binding methyltransferase superfamily. RNA methyltransferase TrmH family.</text>
</comment>
<sequence length="268" mass="29271">MITSKKNPRIQLIRSLLQDRKSREETHLYIIEGVRLVEEAYAKSVDISDIFYCDSLSDRGKSLLDQFSHQNIPVEKVDEDVFLSIMDTATSQGIAAICRYSKPTLPSNLDFLVLADQLRDPGNLGTLLRTAAAAGAQAVITTHGSVDLYSPKVLRSAMGAHFHMVCMEMDWPQIMEEITPGTANGLTSYVAAADGKATCWECDFTKPTLLIVGSEANGASQQAFQFADCPVSIPMPGGFESLNAAVAAGILLFEVVRQRNSPIKKEIK</sequence>
<dbReference type="AlphaFoldDB" id="A0A0P6XLB9"/>
<dbReference type="InterPro" id="IPR051259">
    <property type="entry name" value="rRNA_Methyltransferase"/>
</dbReference>
<evidence type="ECO:0000256" key="2">
    <source>
        <dbReference type="ARBA" id="ARBA00022603"/>
    </source>
</evidence>
<evidence type="ECO:0000313" key="6">
    <source>
        <dbReference type="Proteomes" id="UP000050430"/>
    </source>
</evidence>